<name>A0A7M4DVC3_CROPO</name>
<organism evidence="3 4">
    <name type="scientific">Crocodylus porosus</name>
    <name type="common">Saltwater crocodile</name>
    <name type="synonym">Estuarine crocodile</name>
    <dbReference type="NCBI Taxonomy" id="8502"/>
    <lineage>
        <taxon>Eukaryota</taxon>
        <taxon>Metazoa</taxon>
        <taxon>Chordata</taxon>
        <taxon>Craniata</taxon>
        <taxon>Vertebrata</taxon>
        <taxon>Euteleostomi</taxon>
        <taxon>Archelosauria</taxon>
        <taxon>Archosauria</taxon>
        <taxon>Crocodylia</taxon>
        <taxon>Longirostres</taxon>
        <taxon>Crocodylidae</taxon>
        <taxon>Crocodylus</taxon>
    </lineage>
</organism>
<feature type="compositionally biased region" description="Low complexity" evidence="1">
    <location>
        <begin position="49"/>
        <end position="58"/>
    </location>
</feature>
<feature type="domain" description="JmjC" evidence="2">
    <location>
        <begin position="168"/>
        <end position="302"/>
    </location>
</feature>
<reference evidence="3" key="2">
    <citation type="submission" date="2025-09" db="UniProtKB">
        <authorList>
            <consortium name="Ensembl"/>
        </authorList>
    </citation>
    <scope>IDENTIFICATION</scope>
</reference>
<dbReference type="InterPro" id="IPR041667">
    <property type="entry name" value="Cupin_8"/>
</dbReference>
<dbReference type="Proteomes" id="UP000594220">
    <property type="component" value="Unplaced"/>
</dbReference>
<reference evidence="3" key="1">
    <citation type="submission" date="2025-08" db="UniProtKB">
        <authorList>
            <consortium name="Ensembl"/>
        </authorList>
    </citation>
    <scope>IDENTIFICATION</scope>
</reference>
<sequence length="302" mass="33833">GTTAPRGQRGGQGLPSALPRLLRVAAALDVPARWSGRCCCCSCAPRARCARPSPAAGERQGRGREAARGARAALTRERRCTVERADAALSYARFVERFAFSRPVVIRGLTDNAAFRALCTRDRLLAAFGQRRVRLSTANTYSYRKVDMPFQEYVEHLLEPQDLALLGSDTLYFFGDNNFTEWGSLFQNYVPPPFRLPGTTSAYSFGIAGSGSGVPFHWHGPGFSEVIFGRKRWFLYPPEHTPEFHPNRTTLSWLLDTYPRLPPEARPLECTIRPGEVLYFPARWWHATLNLDTSVFISTFLG</sequence>
<dbReference type="SUPFAM" id="SSF51197">
    <property type="entry name" value="Clavaminate synthase-like"/>
    <property type="match status" value="1"/>
</dbReference>
<dbReference type="GO" id="GO:0005634">
    <property type="term" value="C:nucleus"/>
    <property type="evidence" value="ECO:0007669"/>
    <property type="project" value="Ensembl"/>
</dbReference>
<dbReference type="PROSITE" id="PS51184">
    <property type="entry name" value="JMJC"/>
    <property type="match status" value="1"/>
</dbReference>
<dbReference type="Gene3D" id="2.60.120.650">
    <property type="entry name" value="Cupin"/>
    <property type="match status" value="1"/>
</dbReference>
<dbReference type="GO" id="GO:0043123">
    <property type="term" value="P:positive regulation of canonical NF-kappaB signal transduction"/>
    <property type="evidence" value="ECO:0007669"/>
    <property type="project" value="Ensembl"/>
</dbReference>
<feature type="region of interest" description="Disordered" evidence="1">
    <location>
        <begin position="49"/>
        <end position="70"/>
    </location>
</feature>
<dbReference type="GeneTree" id="ENSGT00390000015438"/>
<dbReference type="GO" id="GO:0005788">
    <property type="term" value="C:endoplasmic reticulum lumen"/>
    <property type="evidence" value="ECO:0007669"/>
    <property type="project" value="Ensembl"/>
</dbReference>
<dbReference type="InterPro" id="IPR003347">
    <property type="entry name" value="JmjC_dom"/>
</dbReference>
<dbReference type="AlphaFoldDB" id="A0A7M4DVC3"/>
<dbReference type="GO" id="GO:1903672">
    <property type="term" value="P:positive regulation of sprouting angiogenesis"/>
    <property type="evidence" value="ECO:0007669"/>
    <property type="project" value="Ensembl"/>
</dbReference>
<dbReference type="PANTHER" id="PTHR12480">
    <property type="entry name" value="ARGININE DEMETHYLASE AND LYSYL-HYDROXYLASE JMJD"/>
    <property type="match status" value="1"/>
</dbReference>
<evidence type="ECO:0000313" key="3">
    <source>
        <dbReference type="Ensembl" id="ENSCPRP00005000324.1"/>
    </source>
</evidence>
<evidence type="ECO:0000313" key="4">
    <source>
        <dbReference type="Proteomes" id="UP000594220"/>
    </source>
</evidence>
<dbReference type="InterPro" id="IPR050910">
    <property type="entry name" value="JMJD6_ArgDemeth/LysHydrox"/>
</dbReference>
<dbReference type="GO" id="GO:0006110">
    <property type="term" value="P:regulation of glycolytic process"/>
    <property type="evidence" value="ECO:0007669"/>
    <property type="project" value="Ensembl"/>
</dbReference>
<feature type="compositionally biased region" description="Basic and acidic residues" evidence="1">
    <location>
        <begin position="59"/>
        <end position="70"/>
    </location>
</feature>
<dbReference type="GO" id="GO:0000987">
    <property type="term" value="F:cis-regulatory region sequence-specific DNA binding"/>
    <property type="evidence" value="ECO:0007669"/>
    <property type="project" value="TreeGrafter"/>
</dbReference>
<dbReference type="OMA" id="KEPHFHP"/>
<protein>
    <submittedName>
        <fullName evidence="3">Jumonji domain containing 8</fullName>
    </submittedName>
</protein>
<dbReference type="PANTHER" id="PTHR12480:SF21">
    <property type="entry name" value="JMJC DOMAIN-CONTAINING PROTEIN 8"/>
    <property type="match status" value="1"/>
</dbReference>
<dbReference type="Ensembl" id="ENSCPRT00005000400.1">
    <property type="protein sequence ID" value="ENSCPRP00005000324.1"/>
    <property type="gene ID" value="ENSCPRG00005000254.1"/>
</dbReference>
<evidence type="ECO:0000256" key="1">
    <source>
        <dbReference type="SAM" id="MobiDB-lite"/>
    </source>
</evidence>
<dbReference type="Pfam" id="PF13621">
    <property type="entry name" value="Cupin_8"/>
    <property type="match status" value="1"/>
</dbReference>
<evidence type="ECO:0000259" key="2">
    <source>
        <dbReference type="PROSITE" id="PS51184"/>
    </source>
</evidence>
<gene>
    <name evidence="3" type="primary">JMJD8</name>
</gene>
<proteinExistence type="predicted"/>
<accession>A0A7M4DVC3</accession>
<keyword evidence="4" id="KW-1185">Reference proteome</keyword>